<accession>C6VVK7</accession>
<dbReference type="HOGENOM" id="CLU_1486820_0_0_10"/>
<keyword evidence="2" id="KW-1185">Reference proteome</keyword>
<dbReference type="Proteomes" id="UP000002011">
    <property type="component" value="Chromosome"/>
</dbReference>
<evidence type="ECO:0008006" key="3">
    <source>
        <dbReference type="Google" id="ProtNLM"/>
    </source>
</evidence>
<dbReference type="STRING" id="471854.Dfer_5547"/>
<dbReference type="KEGG" id="dfe:Dfer_5547"/>
<proteinExistence type="predicted"/>
<evidence type="ECO:0000313" key="1">
    <source>
        <dbReference type="EMBL" id="ACT96737.1"/>
    </source>
</evidence>
<evidence type="ECO:0000313" key="2">
    <source>
        <dbReference type="Proteomes" id="UP000002011"/>
    </source>
</evidence>
<dbReference type="EMBL" id="CP001619">
    <property type="protein sequence ID" value="ACT96737.1"/>
    <property type="molecule type" value="Genomic_DNA"/>
</dbReference>
<dbReference type="RefSeq" id="WP_015814977.1">
    <property type="nucleotide sequence ID" value="NC_013037.1"/>
</dbReference>
<name>C6VVK7_DYAFD</name>
<dbReference type="OrthoDB" id="8481162at2"/>
<dbReference type="eggNOG" id="ENOG5033E4W">
    <property type="taxonomic scope" value="Bacteria"/>
</dbReference>
<dbReference type="AlphaFoldDB" id="C6VVK7"/>
<organism evidence="1 2">
    <name type="scientific">Dyadobacter fermentans (strain ATCC 700827 / DSM 18053 / CIP 107007 / KCTC 52180 / NS114)</name>
    <dbReference type="NCBI Taxonomy" id="471854"/>
    <lineage>
        <taxon>Bacteria</taxon>
        <taxon>Pseudomonadati</taxon>
        <taxon>Bacteroidota</taxon>
        <taxon>Cytophagia</taxon>
        <taxon>Cytophagales</taxon>
        <taxon>Spirosomataceae</taxon>
        <taxon>Dyadobacter</taxon>
    </lineage>
</organism>
<sequence length="181" mass="19931">MKTMNSMRLGMMLAGMLLMTGLKPREVPFTPKRHTIPEAKRALATSIIGRWITQTTTVAKNGSPAKSIIGSDVYQWSPDGNFIVHTAYGIGDNGPFGAMEIIGYNPETGDFSSYNFNPDGTFNIDKLTISGNTWVWTGKEVRSTGTLSADRRTLTVKHEITSDGKHYEPHMNGLLTRGAEY</sequence>
<reference evidence="1 2" key="1">
    <citation type="journal article" date="2009" name="Stand. Genomic Sci.">
        <title>Complete genome sequence of Dyadobacter fermentans type strain (NS114).</title>
        <authorList>
            <person name="Lang E."/>
            <person name="Lapidus A."/>
            <person name="Chertkov O."/>
            <person name="Brettin T."/>
            <person name="Detter J.C."/>
            <person name="Han C."/>
            <person name="Copeland A."/>
            <person name="Glavina Del Rio T."/>
            <person name="Nolan M."/>
            <person name="Chen F."/>
            <person name="Lucas S."/>
            <person name="Tice H."/>
            <person name="Cheng J.F."/>
            <person name="Land M."/>
            <person name="Hauser L."/>
            <person name="Chang Y.J."/>
            <person name="Jeffries C.D."/>
            <person name="Kopitz M."/>
            <person name="Bruce D."/>
            <person name="Goodwin L."/>
            <person name="Pitluck S."/>
            <person name="Ovchinnikova G."/>
            <person name="Pati A."/>
            <person name="Ivanova N."/>
            <person name="Mavrommatis K."/>
            <person name="Chen A."/>
            <person name="Palaniappan K."/>
            <person name="Chain P."/>
            <person name="Bristow J."/>
            <person name="Eisen J.A."/>
            <person name="Markowitz V."/>
            <person name="Hugenholtz P."/>
            <person name="Goker M."/>
            <person name="Rohde M."/>
            <person name="Kyrpides N.C."/>
            <person name="Klenk H.P."/>
        </authorList>
    </citation>
    <scope>NUCLEOTIDE SEQUENCE [LARGE SCALE GENOMIC DNA]</scope>
    <source>
        <strain evidence="2">ATCC 700827 / DSM 18053 / CIP 107007 / KCTC 52180 / NS114</strain>
    </source>
</reference>
<dbReference type="SUPFAM" id="SSF69304">
    <property type="entry name" value="Tricorn protease N-terminal domain"/>
    <property type="match status" value="1"/>
</dbReference>
<gene>
    <name evidence="1" type="ordered locus">Dfer_5547</name>
</gene>
<protein>
    <recommendedName>
        <fullName evidence="3">DUF1579 domain-containing protein</fullName>
    </recommendedName>
</protein>